<name>A0A6G1ENI1_9ORYZ</name>
<dbReference type="Proteomes" id="UP000479710">
    <property type="component" value="Unassembled WGS sequence"/>
</dbReference>
<sequence length="150" mass="15803">MSATALRPVTATVPTSACPVTRVTTPPAALVSSLATTLGAIPAEITQAILIYLFLPGYAAVPSRFAPVLAEHGMTPLYADSGGSFHGCHPQHRFRNGDEFYHCSRHRFAYTHSGTGLHLGITQDGTGWHSRLLEDCCTCGPVPAGDGVCP</sequence>
<proteinExistence type="predicted"/>
<accession>A0A6G1ENI1</accession>
<keyword evidence="2" id="KW-1185">Reference proteome</keyword>
<gene>
    <name evidence="1" type="ORF">E2562_022021</name>
</gene>
<dbReference type="EMBL" id="SPHZ02000003">
    <property type="protein sequence ID" value="KAF0926184.1"/>
    <property type="molecule type" value="Genomic_DNA"/>
</dbReference>
<evidence type="ECO:0000313" key="2">
    <source>
        <dbReference type="Proteomes" id="UP000479710"/>
    </source>
</evidence>
<evidence type="ECO:0000313" key="1">
    <source>
        <dbReference type="EMBL" id="KAF0926184.1"/>
    </source>
</evidence>
<comment type="caution">
    <text evidence="1">The sequence shown here is derived from an EMBL/GenBank/DDBJ whole genome shotgun (WGS) entry which is preliminary data.</text>
</comment>
<organism evidence="1 2">
    <name type="scientific">Oryza meyeriana var. granulata</name>
    <dbReference type="NCBI Taxonomy" id="110450"/>
    <lineage>
        <taxon>Eukaryota</taxon>
        <taxon>Viridiplantae</taxon>
        <taxon>Streptophyta</taxon>
        <taxon>Embryophyta</taxon>
        <taxon>Tracheophyta</taxon>
        <taxon>Spermatophyta</taxon>
        <taxon>Magnoliopsida</taxon>
        <taxon>Liliopsida</taxon>
        <taxon>Poales</taxon>
        <taxon>Poaceae</taxon>
        <taxon>BOP clade</taxon>
        <taxon>Oryzoideae</taxon>
        <taxon>Oryzeae</taxon>
        <taxon>Oryzinae</taxon>
        <taxon>Oryza</taxon>
        <taxon>Oryza meyeriana</taxon>
    </lineage>
</organism>
<dbReference type="AlphaFoldDB" id="A0A6G1ENI1"/>
<reference evidence="1 2" key="1">
    <citation type="submission" date="2019-11" db="EMBL/GenBank/DDBJ databases">
        <title>Whole genome sequence of Oryza granulata.</title>
        <authorList>
            <person name="Li W."/>
        </authorList>
    </citation>
    <scope>NUCLEOTIDE SEQUENCE [LARGE SCALE GENOMIC DNA]</scope>
    <source>
        <strain evidence="2">cv. Menghai</strain>
        <tissue evidence="1">Leaf</tissue>
    </source>
</reference>
<protein>
    <submittedName>
        <fullName evidence="1">Uncharacterized protein</fullName>
    </submittedName>
</protein>